<dbReference type="InterPro" id="IPR049712">
    <property type="entry name" value="Poly_export"/>
</dbReference>
<dbReference type="Gene3D" id="3.10.560.10">
    <property type="entry name" value="Outer membrane lipoprotein wza domain like"/>
    <property type="match status" value="1"/>
</dbReference>
<dbReference type="RefSeq" id="WP_139616483.1">
    <property type="nucleotide sequence ID" value="NZ_CP040765.1"/>
</dbReference>
<evidence type="ECO:0000256" key="3">
    <source>
        <dbReference type="SAM" id="SignalP"/>
    </source>
</evidence>
<organism evidence="6 7">
    <name type="scientific">Paracoccus liaowanqingii</name>
    <dbReference type="NCBI Taxonomy" id="2560053"/>
    <lineage>
        <taxon>Bacteria</taxon>
        <taxon>Pseudomonadati</taxon>
        <taxon>Pseudomonadota</taxon>
        <taxon>Alphaproteobacteria</taxon>
        <taxon>Rhodobacterales</taxon>
        <taxon>Paracoccaceae</taxon>
        <taxon>Paracoccus</taxon>
    </lineage>
</organism>
<dbReference type="Pfam" id="PF02563">
    <property type="entry name" value="Poly_export"/>
    <property type="match status" value="1"/>
</dbReference>
<feature type="coiled-coil region" evidence="2">
    <location>
        <begin position="227"/>
        <end position="261"/>
    </location>
</feature>
<dbReference type="Gene3D" id="3.30.1950.10">
    <property type="entry name" value="wza like domain"/>
    <property type="match status" value="1"/>
</dbReference>
<feature type="domain" description="AprE-like long alpha-helical hairpin" evidence="5">
    <location>
        <begin position="167"/>
        <end position="354"/>
    </location>
</feature>
<keyword evidence="6" id="KW-0813">Transport</keyword>
<sequence>MKWWLAVLATVVSGLPVAGLSDTASGNAPYVLGPQDGLAIRVNTLRRDTGEIYTWGPLSDDFSVGADGMIFLPIIGQLTAAGRTPEALAVLISEEMRMVANLVELPSTTVEVISYRPVFIMGAVQQPGRYAFQPGMTVLQALGTAEGFARSPDMATTQRDAITASGRIRELMAEHIALQTRLARFTSESEGGEAGIEFPVELTSRINDDPMIKAAMMQATERYHAGREALQAELSAIENAKTLLNQELETLDSKSESLTQQQNIFDEELQLSTDLLQRGLIVSTRQTDAENSRLAIGNSLLDVQLAKLRAQQALQAADRGAIDLRARYRTEALDNLVATREQIEQNRDELQTAQALLTVAMSQTMETFDTFRPGSFTPEYRIVRSGLAGNDEMVVTEDFLLQPGDVLQVQIATAPGL</sequence>
<proteinExistence type="predicted"/>
<keyword evidence="6" id="KW-0762">Sugar transport</keyword>
<evidence type="ECO:0000259" key="5">
    <source>
        <dbReference type="Pfam" id="PF25994"/>
    </source>
</evidence>
<dbReference type="AlphaFoldDB" id="A0A4Y5STG9"/>
<protein>
    <submittedName>
        <fullName evidence="6">Sugar transporter</fullName>
    </submittedName>
</protein>
<gene>
    <name evidence="6" type="ORF">E4191_22160</name>
</gene>
<name>A0A4Y5STG9_9RHOB</name>
<dbReference type="GO" id="GO:0015159">
    <property type="term" value="F:polysaccharide transmembrane transporter activity"/>
    <property type="evidence" value="ECO:0007669"/>
    <property type="project" value="InterPro"/>
</dbReference>
<evidence type="ECO:0000256" key="2">
    <source>
        <dbReference type="SAM" id="Coils"/>
    </source>
</evidence>
<evidence type="ECO:0000256" key="1">
    <source>
        <dbReference type="ARBA" id="ARBA00022729"/>
    </source>
</evidence>
<feature type="coiled-coil region" evidence="2">
    <location>
        <begin position="329"/>
        <end position="356"/>
    </location>
</feature>
<reference evidence="7" key="1">
    <citation type="submission" date="2019-05" db="EMBL/GenBank/DDBJ databases">
        <title>Tamlana fucoidanivorans sp. nov., isolated from the surface of algae collected from Fujian province in China.</title>
        <authorList>
            <person name="Li J."/>
        </authorList>
    </citation>
    <scope>NUCLEOTIDE SEQUENCE [LARGE SCALE GENOMIC DNA]</scope>
    <source>
        <strain evidence="7">2251</strain>
        <plasmid evidence="7">unnamed1</plasmid>
    </source>
</reference>
<keyword evidence="2" id="KW-0175">Coiled coil</keyword>
<evidence type="ECO:0000313" key="7">
    <source>
        <dbReference type="Proteomes" id="UP000296374"/>
    </source>
</evidence>
<dbReference type="EMBL" id="CP040765">
    <property type="protein sequence ID" value="QDA36790.1"/>
    <property type="molecule type" value="Genomic_DNA"/>
</dbReference>
<dbReference type="Proteomes" id="UP000296374">
    <property type="component" value="Plasmid unnamed1"/>
</dbReference>
<dbReference type="Pfam" id="PF25994">
    <property type="entry name" value="HH_AprE"/>
    <property type="match status" value="1"/>
</dbReference>
<keyword evidence="1 3" id="KW-0732">Signal</keyword>
<dbReference type="PANTHER" id="PTHR33619">
    <property type="entry name" value="POLYSACCHARIDE EXPORT PROTEIN GFCE-RELATED"/>
    <property type="match status" value="1"/>
</dbReference>
<keyword evidence="6" id="KW-0614">Plasmid</keyword>
<evidence type="ECO:0000313" key="6">
    <source>
        <dbReference type="EMBL" id="QDA36790.1"/>
    </source>
</evidence>
<feature type="chain" id="PRO_5021258994" evidence="3">
    <location>
        <begin position="19"/>
        <end position="417"/>
    </location>
</feature>
<evidence type="ECO:0000259" key="4">
    <source>
        <dbReference type="Pfam" id="PF02563"/>
    </source>
</evidence>
<feature type="signal peptide" evidence="3">
    <location>
        <begin position="1"/>
        <end position="18"/>
    </location>
</feature>
<dbReference type="InterPro" id="IPR003715">
    <property type="entry name" value="Poly_export_N"/>
</dbReference>
<feature type="domain" description="Polysaccharide export protein N-terminal" evidence="4">
    <location>
        <begin position="27"/>
        <end position="112"/>
    </location>
</feature>
<dbReference type="InterPro" id="IPR058781">
    <property type="entry name" value="HH_AprE-like"/>
</dbReference>
<accession>A0A4Y5STG9</accession>
<dbReference type="KEGG" id="plia:E4191_22160"/>
<geneLocation type="plasmid" evidence="6 7">
    <name>unnamed1</name>
</geneLocation>
<dbReference type="PANTHER" id="PTHR33619:SF3">
    <property type="entry name" value="POLYSACCHARIDE EXPORT PROTEIN GFCE-RELATED"/>
    <property type="match status" value="1"/>
</dbReference>